<reference evidence="2" key="1">
    <citation type="submission" date="2016-10" db="EMBL/GenBank/DDBJ databases">
        <authorList>
            <person name="Varghese N."/>
            <person name="Submissions S."/>
        </authorList>
    </citation>
    <scope>NUCLEOTIDE SEQUENCE [LARGE SCALE GENOMIC DNA]</scope>
    <source>
        <strain evidence="2">DSM 24740</strain>
    </source>
</reference>
<dbReference type="STRING" id="478744.SAMN05444359_102110"/>
<gene>
    <name evidence="1" type="ORF">SAMN05444359_102110</name>
</gene>
<name>A0A1H9AIV8_9BACT</name>
<dbReference type="EMBL" id="FOFB01000002">
    <property type="protein sequence ID" value="SEP76411.1"/>
    <property type="molecule type" value="Genomic_DNA"/>
</dbReference>
<accession>A0A1H9AIV8</accession>
<keyword evidence="2" id="KW-1185">Reference proteome</keyword>
<protein>
    <submittedName>
        <fullName evidence="1">Uncharacterized protein</fullName>
    </submittedName>
</protein>
<dbReference type="InParanoid" id="A0A1H9AIV8"/>
<proteinExistence type="predicted"/>
<sequence>MTRSFFLLLASCFPILLTGQSSPRKPDPNKCYVRTVTLDVYETEVEEYLTYSEEEAALYPHKLKRVVTKPEISQWESTRYDGCESPDPNDCQVLCYRTYPAEYTTIYRPKDKSLGKPFYKEVTRSLLIEKGGLTSYKELDCKFTSYQPLGPLDFSTEGEFHPEEEHTLQEIIYLLDRNPSFRIELQFRYTGELPESEAEKIEAYLIEEGAKQGNLIVQYLPDDQLTLDELEIYWRVANMDL</sequence>
<dbReference type="AlphaFoldDB" id="A0A1H9AIV8"/>
<evidence type="ECO:0000313" key="2">
    <source>
        <dbReference type="Proteomes" id="UP000199021"/>
    </source>
</evidence>
<organism evidence="1 2">
    <name type="scientific">Neolewinella agarilytica</name>
    <dbReference type="NCBI Taxonomy" id="478744"/>
    <lineage>
        <taxon>Bacteria</taxon>
        <taxon>Pseudomonadati</taxon>
        <taxon>Bacteroidota</taxon>
        <taxon>Saprospiria</taxon>
        <taxon>Saprospirales</taxon>
        <taxon>Lewinellaceae</taxon>
        <taxon>Neolewinella</taxon>
    </lineage>
</organism>
<evidence type="ECO:0000313" key="1">
    <source>
        <dbReference type="EMBL" id="SEP76411.1"/>
    </source>
</evidence>
<dbReference type="Proteomes" id="UP000199021">
    <property type="component" value="Unassembled WGS sequence"/>
</dbReference>